<feature type="region of interest" description="Disordered" evidence="1">
    <location>
        <begin position="27"/>
        <end position="118"/>
    </location>
</feature>
<feature type="chain" id="PRO_5001808011" description="Transmembrane protein" evidence="2">
    <location>
        <begin position="23"/>
        <end position="236"/>
    </location>
</feature>
<evidence type="ECO:0000313" key="4">
    <source>
        <dbReference type="Proteomes" id="UP000028837"/>
    </source>
</evidence>
<evidence type="ECO:0000256" key="2">
    <source>
        <dbReference type="SAM" id="SignalP"/>
    </source>
</evidence>
<feature type="compositionally biased region" description="Basic and acidic residues" evidence="1">
    <location>
        <begin position="27"/>
        <end position="36"/>
    </location>
</feature>
<protein>
    <recommendedName>
        <fullName evidence="5">Transmembrane protein</fullName>
    </recommendedName>
</protein>
<name>A0A086J9K0_TOXGO</name>
<evidence type="ECO:0000313" key="3">
    <source>
        <dbReference type="EMBL" id="KFG28818.1"/>
    </source>
</evidence>
<dbReference type="OrthoDB" id="332827at2759"/>
<comment type="caution">
    <text evidence="3">The sequence shown here is derived from an EMBL/GenBank/DDBJ whole genome shotgun (WGS) entry which is preliminary data.</text>
</comment>
<keyword evidence="2" id="KW-0732">Signal</keyword>
<dbReference type="VEuPathDB" id="ToxoDB:TGDOM2_319890"/>
<evidence type="ECO:0008006" key="5">
    <source>
        <dbReference type="Google" id="ProtNLM"/>
    </source>
</evidence>
<feature type="signal peptide" evidence="2">
    <location>
        <begin position="1"/>
        <end position="22"/>
    </location>
</feature>
<feature type="compositionally biased region" description="Basic and acidic residues" evidence="1">
    <location>
        <begin position="96"/>
        <end position="118"/>
    </location>
</feature>
<dbReference type="AlphaFoldDB" id="A0A086J9K0"/>
<accession>A0A086J9K0</accession>
<evidence type="ECO:0000256" key="1">
    <source>
        <dbReference type="SAM" id="MobiDB-lite"/>
    </source>
</evidence>
<sequence length="236" mass="25579">MKGFIKILLLLGLLAVTTRTVAQETEEAKLTSDSEKVAASSNLTPDNALAGAPQNEVAATEKLTDEKGSGEEAAEPDEDKKDDSEATNNEDEQKGDDDAKDHADEQKDDKKQGNDEHSSQKLSFIECDCRKKRVRGTGAPCSCADLVKEAFRHSLLPWFLPGFFPRQESEGSTMKPRLSGRQRLLGLGNLFGGYYPGYGYGYPGYGYGYGYGYPGYGYPGYGFGGFGPGFGVGFTF</sequence>
<dbReference type="EMBL" id="AHZU02001863">
    <property type="protein sequence ID" value="KFG28818.1"/>
    <property type="molecule type" value="Genomic_DNA"/>
</dbReference>
<organism evidence="3 4">
    <name type="scientific">Toxoplasma gondii GAB2-2007-GAL-DOM2</name>
    <dbReference type="NCBI Taxonomy" id="1130820"/>
    <lineage>
        <taxon>Eukaryota</taxon>
        <taxon>Sar</taxon>
        <taxon>Alveolata</taxon>
        <taxon>Apicomplexa</taxon>
        <taxon>Conoidasida</taxon>
        <taxon>Coccidia</taxon>
        <taxon>Eucoccidiorida</taxon>
        <taxon>Eimeriorina</taxon>
        <taxon>Sarcocystidae</taxon>
        <taxon>Toxoplasma</taxon>
    </lineage>
</organism>
<reference evidence="3 4" key="1">
    <citation type="submission" date="2014-02" db="EMBL/GenBank/DDBJ databases">
        <authorList>
            <person name="Sibley D."/>
            <person name="Venepally P."/>
            <person name="Karamycheva S."/>
            <person name="Hadjithomas M."/>
            <person name="Khan A."/>
            <person name="Brunk B."/>
            <person name="Roos D."/>
            <person name="Caler E."/>
            <person name="Lorenzi H."/>
        </authorList>
    </citation>
    <scope>NUCLEOTIDE SEQUENCE [LARGE SCALE GENOMIC DNA]</scope>
    <source>
        <strain evidence="3 4">GAB2-2007-GAL-DOM2</strain>
    </source>
</reference>
<dbReference type="Proteomes" id="UP000028837">
    <property type="component" value="Unassembled WGS sequence"/>
</dbReference>
<gene>
    <name evidence="3" type="ORF">TGDOM2_319890</name>
</gene>
<proteinExistence type="predicted"/>